<feature type="transmembrane region" description="Helical" evidence="11">
    <location>
        <begin position="842"/>
        <end position="863"/>
    </location>
</feature>
<reference evidence="13" key="1">
    <citation type="submission" date="2019-03" db="EMBL/GenBank/DDBJ databases">
        <title>Snf2 controls pulcherriminic acid biosynthesis and connects pigmentation and antifungal activity of the yeast Metschnikowia pulcherrima.</title>
        <authorList>
            <person name="Gore-Lloyd D."/>
            <person name="Sumann I."/>
            <person name="Brachmann A.O."/>
            <person name="Schneeberger K."/>
            <person name="Ortiz-Merino R.A."/>
            <person name="Moreno-Beltran M."/>
            <person name="Schlaefli M."/>
            <person name="Kirner P."/>
            <person name="Santos Kron A."/>
            <person name="Wolfe K.H."/>
            <person name="Piel J."/>
            <person name="Ahrens C.H."/>
            <person name="Henk D."/>
            <person name="Freimoser F.M."/>
        </authorList>
    </citation>
    <scope>NUCLEOTIDE SEQUENCE [LARGE SCALE GENOMIC DNA]</scope>
    <source>
        <strain evidence="13">APC 1.2</strain>
    </source>
</reference>
<evidence type="ECO:0000256" key="6">
    <source>
        <dbReference type="ARBA" id="ARBA00022692"/>
    </source>
</evidence>
<keyword evidence="10" id="KW-0325">Glycoprotein</keyword>
<keyword evidence="13" id="KW-1185">Reference proteome</keyword>
<evidence type="ECO:0000313" key="13">
    <source>
        <dbReference type="Proteomes" id="UP000292447"/>
    </source>
</evidence>
<dbReference type="Proteomes" id="UP000292447">
    <property type="component" value="Chromosome I"/>
</dbReference>
<keyword evidence="7" id="KW-0256">Endoplasmic reticulum</keyword>
<evidence type="ECO:0000256" key="11">
    <source>
        <dbReference type="SAM" id="Phobius"/>
    </source>
</evidence>
<comment type="similarity">
    <text evidence="3">Belongs to the PIGG/PIGN/PIGO family. PIGO subfamily.</text>
</comment>
<feature type="transmembrane region" description="Helical" evidence="11">
    <location>
        <begin position="640"/>
        <end position="659"/>
    </location>
</feature>
<dbReference type="CDD" id="cd16023">
    <property type="entry name" value="GPI_EPT_3"/>
    <property type="match status" value="1"/>
</dbReference>
<dbReference type="InterPro" id="IPR017850">
    <property type="entry name" value="Alkaline_phosphatase_core_sf"/>
</dbReference>
<dbReference type="InterPro" id="IPR039524">
    <property type="entry name" value="PIGO/GPI13"/>
</dbReference>
<evidence type="ECO:0000256" key="10">
    <source>
        <dbReference type="ARBA" id="ARBA00023180"/>
    </source>
</evidence>
<protein>
    <submittedName>
        <fullName evidence="12">Phosphatidylinositol glycan, class O</fullName>
    </submittedName>
</protein>
<dbReference type="PANTHER" id="PTHR23071">
    <property type="entry name" value="PHOSPHATIDYLINOSITOL GLYCAN"/>
    <property type="match status" value="1"/>
</dbReference>
<feature type="transmembrane region" description="Helical" evidence="11">
    <location>
        <begin position="942"/>
        <end position="965"/>
    </location>
</feature>
<dbReference type="PANTHER" id="PTHR23071:SF1">
    <property type="entry name" value="GPI ETHANOLAMINE PHOSPHATE TRANSFERASE 3"/>
    <property type="match status" value="1"/>
</dbReference>
<proteinExistence type="inferred from homology"/>
<gene>
    <name evidence="12" type="primary">MPUL0A04300</name>
    <name evidence="12" type="ORF">METSCH_A04300</name>
</gene>
<feature type="transmembrane region" description="Helical" evidence="11">
    <location>
        <begin position="539"/>
        <end position="561"/>
    </location>
</feature>
<evidence type="ECO:0000256" key="1">
    <source>
        <dbReference type="ARBA" id="ARBA00004477"/>
    </source>
</evidence>
<accession>A0A4V1ADI2</accession>
<evidence type="ECO:0000256" key="8">
    <source>
        <dbReference type="ARBA" id="ARBA00022989"/>
    </source>
</evidence>
<sequence>MDLLSTCNQLSLALEARDDPASACERAREAPAAQQPTAPGPAPILYTISNPTTTQPKVHLNRLMDLHEPRPARRVQLQQQQQARSRLKHQKLRASFIGYTIVLVFLALLQCIGIYLFTKGFLLSRQVLPDIARCSPDTCFATPKFDRAVVLVVDALRFDFAVPVDPAHALHDEYCHNHFSVLYELAQKHPENAVLLKFLADPPTTTLQRLKGLTTGLLPTFIDAGLNFNGDAISEDNWVLQLHKHNRTLAFMGDDTWTALFDLYICPRLNFPYESLNVWDLHTVDDGVASHLFPLLPLHDWDVLVGHFLGVDHAGHRYGPSHRAMQDKLRQMDSVVRKTIESLDDNTLLVVMGDHGMDRTGNHGGESKDELESTLFFYTKAKNANFAPQNLAYDTADLGANYRAVNQIDLVPTISLLLGLPVPYNNLGFPIDEVFGPDMARASRYTINQLARYRDSSKEVQTPDNKFEIKADPNDPAAYVMEARQAQQAFLEHCKSLWARFDLVQISLGIAVLLLALSVVTTYSRLIPSVRVLTMSFEFIGSIIAMSLLGLVLSLSIQFVLRPAAVSLKTCLLCGAALGITIGFWAPIMDRFSILWLWHQMVDFFVYNFNMWSLISLVFVALHCLIFASNSFVVWEDKMVNYFVATFGFCCLYGAAVCTKPKHEKILGIMHAVTFIVLTRLVSTINLCREEQSPYCIPTFKTTRWSVVLLYVAALVLPKIVKSFYTLLSSYHSAAPLWIESGLTSMMLMNAAYWSLELFENDPFFQTHLGAFVQTSLLKSFKLAIARIVLFTTLVLANFSWSRGPLCVKIEFSQAEPDAQPNVEDNPDLPNKQPSATILGYGNVYGSSYFLLILNVTVAVLLVTKPVGALSLCILVVQILTLLELYDLLDLRRNLIAPVIFGLLGYQHFFSTGHQATIPSIQWEVGFMTTQTIFFPFTHLNIFLNTFGSFLIVCLAIPLITLWKVPPSAKPITVLSQVVTNVTTMLTYQIFTSSMSFIFAANFRRHLMVWKIFAPRFMLSALLLIVLNLTLILVTTWFATGRVLTQVNRIFGK</sequence>
<feature type="transmembrane region" description="Helical" evidence="11">
    <location>
        <begin position="609"/>
        <end position="628"/>
    </location>
</feature>
<feature type="transmembrane region" description="Helical" evidence="11">
    <location>
        <begin position="705"/>
        <end position="725"/>
    </location>
</feature>
<keyword evidence="5" id="KW-0808">Transferase</keyword>
<dbReference type="Pfam" id="PF01663">
    <property type="entry name" value="Phosphodiest"/>
    <property type="match status" value="1"/>
</dbReference>
<evidence type="ECO:0000256" key="2">
    <source>
        <dbReference type="ARBA" id="ARBA00004687"/>
    </source>
</evidence>
<comment type="subcellular location">
    <subcellularLocation>
        <location evidence="1">Endoplasmic reticulum membrane</location>
        <topology evidence="1">Multi-pass membrane protein</topology>
    </subcellularLocation>
</comment>
<dbReference type="AlphaFoldDB" id="A0A4V1ADI2"/>
<keyword evidence="8 11" id="KW-1133">Transmembrane helix</keyword>
<evidence type="ECO:0000313" key="12">
    <source>
        <dbReference type="EMBL" id="QBM85803.1"/>
    </source>
</evidence>
<feature type="transmembrane region" description="Helical" evidence="11">
    <location>
        <begin position="567"/>
        <end position="588"/>
    </location>
</feature>
<dbReference type="InterPro" id="IPR037675">
    <property type="entry name" value="PIG-O_N"/>
</dbReference>
<name>A0A4V1ADI2_9ASCO</name>
<dbReference type="Gene3D" id="3.40.720.10">
    <property type="entry name" value="Alkaline Phosphatase, subunit A"/>
    <property type="match status" value="1"/>
</dbReference>
<feature type="transmembrane region" description="Helical" evidence="11">
    <location>
        <begin position="1017"/>
        <end position="1039"/>
    </location>
</feature>
<dbReference type="UniPathway" id="UPA00196"/>
<dbReference type="SUPFAM" id="SSF53649">
    <property type="entry name" value="Alkaline phosphatase-like"/>
    <property type="match status" value="1"/>
</dbReference>
<dbReference type="STRING" id="2163413.A0A4V1ADI2"/>
<comment type="pathway">
    <text evidence="2">Glycolipid biosynthesis; glycosylphosphatidylinositol-anchor biosynthesis.</text>
</comment>
<feature type="transmembrane region" description="Helical" evidence="11">
    <location>
        <begin position="666"/>
        <end position="685"/>
    </location>
</feature>
<evidence type="ECO:0000256" key="3">
    <source>
        <dbReference type="ARBA" id="ARBA00008695"/>
    </source>
</evidence>
<evidence type="ECO:0000256" key="4">
    <source>
        <dbReference type="ARBA" id="ARBA00022502"/>
    </source>
</evidence>
<dbReference type="GO" id="GO:0005789">
    <property type="term" value="C:endoplasmic reticulum membrane"/>
    <property type="evidence" value="ECO:0007669"/>
    <property type="project" value="UniProtKB-SubCell"/>
</dbReference>
<dbReference type="InterPro" id="IPR002591">
    <property type="entry name" value="Phosphodiest/P_Trfase"/>
</dbReference>
<evidence type="ECO:0000256" key="7">
    <source>
        <dbReference type="ARBA" id="ARBA00022824"/>
    </source>
</evidence>
<organism evidence="12 13">
    <name type="scientific">Metschnikowia aff. pulcherrima</name>
    <dbReference type="NCBI Taxonomy" id="2163413"/>
    <lineage>
        <taxon>Eukaryota</taxon>
        <taxon>Fungi</taxon>
        <taxon>Dikarya</taxon>
        <taxon>Ascomycota</taxon>
        <taxon>Saccharomycotina</taxon>
        <taxon>Pichiomycetes</taxon>
        <taxon>Metschnikowiaceae</taxon>
        <taxon>Metschnikowia</taxon>
    </lineage>
</organism>
<dbReference type="EMBL" id="CP034456">
    <property type="protein sequence ID" value="QBM85803.1"/>
    <property type="molecule type" value="Genomic_DNA"/>
</dbReference>
<feature type="transmembrane region" description="Helical" evidence="11">
    <location>
        <begin position="869"/>
        <end position="886"/>
    </location>
</feature>
<dbReference type="GO" id="GO:0051377">
    <property type="term" value="F:mannose-ethanolamine phosphotransferase activity"/>
    <property type="evidence" value="ECO:0007669"/>
    <property type="project" value="InterPro"/>
</dbReference>
<dbReference type="GO" id="GO:0006506">
    <property type="term" value="P:GPI anchor biosynthetic process"/>
    <property type="evidence" value="ECO:0007669"/>
    <property type="project" value="UniProtKB-UniPathway"/>
</dbReference>
<feature type="transmembrane region" description="Helical" evidence="11">
    <location>
        <begin position="784"/>
        <end position="801"/>
    </location>
</feature>
<keyword evidence="4" id="KW-0337">GPI-anchor biosynthesis</keyword>
<feature type="transmembrane region" description="Helical" evidence="11">
    <location>
        <begin position="96"/>
        <end position="117"/>
    </location>
</feature>
<evidence type="ECO:0000256" key="9">
    <source>
        <dbReference type="ARBA" id="ARBA00023136"/>
    </source>
</evidence>
<keyword evidence="6 11" id="KW-0812">Transmembrane</keyword>
<feature type="transmembrane region" description="Helical" evidence="11">
    <location>
        <begin position="985"/>
        <end position="1005"/>
    </location>
</feature>
<keyword evidence="9 11" id="KW-0472">Membrane</keyword>
<evidence type="ECO:0000256" key="5">
    <source>
        <dbReference type="ARBA" id="ARBA00022679"/>
    </source>
</evidence>